<gene>
    <name evidence="2" type="ORF">HanXRQr2_Chr06g0246621</name>
</gene>
<evidence type="ECO:0000313" key="3">
    <source>
        <dbReference type="Proteomes" id="UP000215914"/>
    </source>
</evidence>
<evidence type="ECO:0000313" key="2">
    <source>
        <dbReference type="EMBL" id="KAF5801309.1"/>
    </source>
</evidence>
<organism evidence="2 3">
    <name type="scientific">Helianthus annuus</name>
    <name type="common">Common sunflower</name>
    <dbReference type="NCBI Taxonomy" id="4232"/>
    <lineage>
        <taxon>Eukaryota</taxon>
        <taxon>Viridiplantae</taxon>
        <taxon>Streptophyta</taxon>
        <taxon>Embryophyta</taxon>
        <taxon>Tracheophyta</taxon>
        <taxon>Spermatophyta</taxon>
        <taxon>Magnoliopsida</taxon>
        <taxon>eudicotyledons</taxon>
        <taxon>Gunneridae</taxon>
        <taxon>Pentapetalae</taxon>
        <taxon>asterids</taxon>
        <taxon>campanulids</taxon>
        <taxon>Asterales</taxon>
        <taxon>Asteraceae</taxon>
        <taxon>Asteroideae</taxon>
        <taxon>Heliantheae alliance</taxon>
        <taxon>Heliantheae</taxon>
        <taxon>Helianthus</taxon>
    </lineage>
</organism>
<reference evidence="2" key="2">
    <citation type="submission" date="2020-06" db="EMBL/GenBank/DDBJ databases">
        <title>Helianthus annuus Genome sequencing and assembly Release 2.</title>
        <authorList>
            <person name="Gouzy J."/>
            <person name="Langlade N."/>
            <person name="Munos S."/>
        </authorList>
    </citation>
    <scope>NUCLEOTIDE SEQUENCE</scope>
    <source>
        <tissue evidence="2">Leaves</tissue>
    </source>
</reference>
<keyword evidence="2" id="KW-0808">Transferase</keyword>
<accession>A0A9K3IQW7</accession>
<keyword evidence="3" id="KW-1185">Reference proteome</keyword>
<dbReference type="InterPro" id="IPR026960">
    <property type="entry name" value="RVT-Znf"/>
</dbReference>
<dbReference type="AlphaFoldDB" id="A0A9K3IQW7"/>
<sequence>MFTVDSIKRKLQRIRLPVPDYKFSWNNWVPKKVSIVAWRAEKNRLPTMDVLARRSIYCISDLCAFCGEVEESCEHTFVSCPFVRSLWQVIGQWCKVQAIYAFSFWDLLGLHDSINGSKNKRKAFRSIPLTTIWCVWRRRNDVVFNRALVSLAKALKKQRP</sequence>
<dbReference type="PANTHER" id="PTHR33116:SF78">
    <property type="entry name" value="OS12G0587133 PROTEIN"/>
    <property type="match status" value="1"/>
</dbReference>
<keyword evidence="2" id="KW-0695">RNA-directed DNA polymerase</keyword>
<dbReference type="Gramene" id="mRNA:HanXRQr2_Chr06g0246621">
    <property type="protein sequence ID" value="CDS:HanXRQr2_Chr06g0246621.1"/>
    <property type="gene ID" value="HanXRQr2_Chr06g0246621"/>
</dbReference>
<dbReference type="Pfam" id="PF13966">
    <property type="entry name" value="zf-RVT"/>
    <property type="match status" value="1"/>
</dbReference>
<dbReference type="EMBL" id="MNCJ02000321">
    <property type="protein sequence ID" value="KAF5801309.1"/>
    <property type="molecule type" value="Genomic_DNA"/>
</dbReference>
<proteinExistence type="predicted"/>
<evidence type="ECO:0000259" key="1">
    <source>
        <dbReference type="Pfam" id="PF13966"/>
    </source>
</evidence>
<dbReference type="GO" id="GO:0003964">
    <property type="term" value="F:RNA-directed DNA polymerase activity"/>
    <property type="evidence" value="ECO:0007669"/>
    <property type="project" value="UniProtKB-KW"/>
</dbReference>
<feature type="domain" description="Reverse transcriptase zinc-binding" evidence="1">
    <location>
        <begin position="2"/>
        <end position="87"/>
    </location>
</feature>
<comment type="caution">
    <text evidence="2">The sequence shown here is derived from an EMBL/GenBank/DDBJ whole genome shotgun (WGS) entry which is preliminary data.</text>
</comment>
<protein>
    <submittedName>
        <fullName evidence="2">Reverse transcriptase zinc-binding domain-containing protein</fullName>
    </submittedName>
</protein>
<reference evidence="2" key="1">
    <citation type="journal article" date="2017" name="Nature">
        <title>The sunflower genome provides insights into oil metabolism, flowering and Asterid evolution.</title>
        <authorList>
            <person name="Badouin H."/>
            <person name="Gouzy J."/>
            <person name="Grassa C.J."/>
            <person name="Murat F."/>
            <person name="Staton S.E."/>
            <person name="Cottret L."/>
            <person name="Lelandais-Briere C."/>
            <person name="Owens G.L."/>
            <person name="Carrere S."/>
            <person name="Mayjonade B."/>
            <person name="Legrand L."/>
            <person name="Gill N."/>
            <person name="Kane N.C."/>
            <person name="Bowers J.E."/>
            <person name="Hubner S."/>
            <person name="Bellec A."/>
            <person name="Berard A."/>
            <person name="Berges H."/>
            <person name="Blanchet N."/>
            <person name="Boniface M.C."/>
            <person name="Brunel D."/>
            <person name="Catrice O."/>
            <person name="Chaidir N."/>
            <person name="Claudel C."/>
            <person name="Donnadieu C."/>
            <person name="Faraut T."/>
            <person name="Fievet G."/>
            <person name="Helmstetter N."/>
            <person name="King M."/>
            <person name="Knapp S.J."/>
            <person name="Lai Z."/>
            <person name="Le Paslier M.C."/>
            <person name="Lippi Y."/>
            <person name="Lorenzon L."/>
            <person name="Mandel J.R."/>
            <person name="Marage G."/>
            <person name="Marchand G."/>
            <person name="Marquand E."/>
            <person name="Bret-Mestries E."/>
            <person name="Morien E."/>
            <person name="Nambeesan S."/>
            <person name="Nguyen T."/>
            <person name="Pegot-Espagnet P."/>
            <person name="Pouilly N."/>
            <person name="Raftis F."/>
            <person name="Sallet E."/>
            <person name="Schiex T."/>
            <person name="Thomas J."/>
            <person name="Vandecasteele C."/>
            <person name="Vares D."/>
            <person name="Vear F."/>
            <person name="Vautrin S."/>
            <person name="Crespi M."/>
            <person name="Mangin B."/>
            <person name="Burke J.M."/>
            <person name="Salse J."/>
            <person name="Munos S."/>
            <person name="Vincourt P."/>
            <person name="Rieseberg L.H."/>
            <person name="Langlade N.B."/>
        </authorList>
    </citation>
    <scope>NUCLEOTIDE SEQUENCE</scope>
    <source>
        <tissue evidence="2">Leaves</tissue>
    </source>
</reference>
<keyword evidence="2" id="KW-0548">Nucleotidyltransferase</keyword>
<dbReference type="PANTHER" id="PTHR33116">
    <property type="entry name" value="REVERSE TRANSCRIPTASE ZINC-BINDING DOMAIN-CONTAINING PROTEIN-RELATED-RELATED"/>
    <property type="match status" value="1"/>
</dbReference>
<dbReference type="Proteomes" id="UP000215914">
    <property type="component" value="Unassembled WGS sequence"/>
</dbReference>
<name>A0A9K3IQW7_HELAN</name>